<dbReference type="AlphaFoldDB" id="X1LZY2"/>
<comment type="caution">
    <text evidence="1">The sequence shown here is derived from an EMBL/GenBank/DDBJ whole genome shotgun (WGS) entry which is preliminary data.</text>
</comment>
<reference evidence="1" key="1">
    <citation type="journal article" date="2014" name="Front. Microbiol.">
        <title>High frequency of phylogenetically diverse reductive dehalogenase-homologous genes in deep subseafloor sedimentary metagenomes.</title>
        <authorList>
            <person name="Kawai M."/>
            <person name="Futagami T."/>
            <person name="Toyoda A."/>
            <person name="Takaki Y."/>
            <person name="Nishi S."/>
            <person name="Hori S."/>
            <person name="Arai W."/>
            <person name="Tsubouchi T."/>
            <person name="Morono Y."/>
            <person name="Uchiyama I."/>
            <person name="Ito T."/>
            <person name="Fujiyama A."/>
            <person name="Inagaki F."/>
            <person name="Takami H."/>
        </authorList>
    </citation>
    <scope>NUCLEOTIDE SEQUENCE</scope>
    <source>
        <strain evidence="1">Expedition CK06-06</strain>
    </source>
</reference>
<evidence type="ECO:0000313" key="1">
    <source>
        <dbReference type="EMBL" id="GAI11381.1"/>
    </source>
</evidence>
<gene>
    <name evidence="1" type="ORF">S06H3_22081</name>
</gene>
<name>X1LZY2_9ZZZZ</name>
<accession>X1LZY2</accession>
<organism evidence="1">
    <name type="scientific">marine sediment metagenome</name>
    <dbReference type="NCBI Taxonomy" id="412755"/>
    <lineage>
        <taxon>unclassified sequences</taxon>
        <taxon>metagenomes</taxon>
        <taxon>ecological metagenomes</taxon>
    </lineage>
</organism>
<feature type="non-terminal residue" evidence="1">
    <location>
        <position position="1"/>
    </location>
</feature>
<protein>
    <submittedName>
        <fullName evidence="1">Uncharacterized protein</fullName>
    </submittedName>
</protein>
<dbReference type="EMBL" id="BARV01011722">
    <property type="protein sequence ID" value="GAI11381.1"/>
    <property type="molecule type" value="Genomic_DNA"/>
</dbReference>
<proteinExistence type="predicted"/>
<sequence length="118" mass="13572">RIRYCIDDEATFPGQKDMKIGWNFIGLTELHLMPLDYVLYDAYWATGQPNLIGYSRVVSPLLNGDYWSYQRVENLQMVPFMEPTEGYWVFMINPGMLGGFSSTPIVEFEVPLPLGPLQ</sequence>